<evidence type="ECO:0000256" key="15">
    <source>
        <dbReference type="SAM" id="Coils"/>
    </source>
</evidence>
<reference evidence="18" key="2">
    <citation type="submission" date="2025-09" db="UniProtKB">
        <authorList>
            <consortium name="Ensembl"/>
        </authorList>
    </citation>
    <scope>IDENTIFICATION</scope>
</reference>
<keyword evidence="8 14" id="KW-0862">Zinc</keyword>
<dbReference type="Proteomes" id="UP000261540">
    <property type="component" value="Unplaced"/>
</dbReference>
<keyword evidence="3 14" id="KW-0808">Transferase</keyword>
<dbReference type="Gene3D" id="3.30.40.10">
    <property type="entry name" value="Zinc/RING finger domain, C3HC4 (zinc finger)"/>
    <property type="match status" value="1"/>
</dbReference>
<dbReference type="RefSeq" id="XP_023677009.1">
    <property type="nucleotide sequence ID" value="XM_023821241.2"/>
</dbReference>
<keyword evidence="4 14" id="KW-0479">Metal-binding</keyword>
<feature type="compositionally biased region" description="Polar residues" evidence="16">
    <location>
        <begin position="256"/>
        <end position="268"/>
    </location>
</feature>
<dbReference type="GO" id="GO:0043130">
    <property type="term" value="F:ubiquitin binding"/>
    <property type="evidence" value="ECO:0007669"/>
    <property type="project" value="UniProtKB-UniRule"/>
</dbReference>
<dbReference type="GO" id="GO:0042393">
    <property type="term" value="F:histone binding"/>
    <property type="evidence" value="ECO:0007669"/>
    <property type="project" value="UniProtKB-UniRule"/>
</dbReference>
<comment type="catalytic activity">
    <reaction evidence="1 14">
        <text>S-ubiquitinyl-[E2 ubiquitin-conjugating enzyme]-L-cysteine + [acceptor protein]-L-lysine = [E2 ubiquitin-conjugating enzyme]-L-cysteine + N(6)-ubiquitinyl-[acceptor protein]-L-lysine.</text>
        <dbReference type="EC" id="2.3.2.27"/>
    </reaction>
</comment>
<comment type="similarity">
    <text evidence="14">Belongs to the RNF168 family.</text>
</comment>
<keyword evidence="5 14" id="KW-0227">DNA damage</keyword>
<dbReference type="GeneTree" id="ENSGT00940000153680"/>
<evidence type="ECO:0000256" key="6">
    <source>
        <dbReference type="ARBA" id="ARBA00022771"/>
    </source>
</evidence>
<name>A0A3B3T033_9TELE</name>
<evidence type="ECO:0000256" key="12">
    <source>
        <dbReference type="ARBA" id="ARBA00077266"/>
    </source>
</evidence>
<feature type="region of interest" description="Disordered" evidence="16">
    <location>
        <begin position="100"/>
        <end position="120"/>
    </location>
</feature>
<evidence type="ECO:0000256" key="5">
    <source>
        <dbReference type="ARBA" id="ARBA00022763"/>
    </source>
</evidence>
<feature type="coiled-coil region" evidence="15">
    <location>
        <begin position="121"/>
        <end position="151"/>
    </location>
</feature>
<dbReference type="FunFam" id="3.30.40.10:FF:000466">
    <property type="entry name" value="E3 ubiquitin-protein ligase RNF168"/>
    <property type="match status" value="1"/>
</dbReference>
<feature type="short sequence motif" description="LR motif 2" evidence="14">
    <location>
        <begin position="377"/>
        <end position="388"/>
    </location>
</feature>
<gene>
    <name evidence="14" type="primary">RNF168</name>
</gene>
<evidence type="ECO:0000313" key="19">
    <source>
        <dbReference type="Proteomes" id="UP000261540"/>
    </source>
</evidence>
<evidence type="ECO:0000259" key="17">
    <source>
        <dbReference type="PROSITE" id="PS50089"/>
    </source>
</evidence>
<dbReference type="GO" id="GO:0045739">
    <property type="term" value="P:positive regulation of DNA repair"/>
    <property type="evidence" value="ECO:0007669"/>
    <property type="project" value="UniProtKB-UniRule"/>
</dbReference>
<dbReference type="GO" id="GO:0061630">
    <property type="term" value="F:ubiquitin protein ligase activity"/>
    <property type="evidence" value="ECO:0007669"/>
    <property type="project" value="UniProtKB-EC"/>
</dbReference>
<proteinExistence type="inferred from homology"/>
<evidence type="ECO:0000256" key="16">
    <source>
        <dbReference type="SAM" id="MobiDB-lite"/>
    </source>
</evidence>
<evidence type="ECO:0000313" key="18">
    <source>
        <dbReference type="Ensembl" id="ENSPKIP00000036025.1"/>
    </source>
</evidence>
<keyword evidence="15" id="KW-0175">Coiled coil</keyword>
<dbReference type="PANTHER" id="PTHR23328:SF1">
    <property type="entry name" value="E3 UBIQUITIN-PROTEIN LIGASE RNF168"/>
    <property type="match status" value="1"/>
</dbReference>
<dbReference type="GO" id="GO:0031491">
    <property type="term" value="F:nucleosome binding"/>
    <property type="evidence" value="ECO:0007669"/>
    <property type="project" value="TreeGrafter"/>
</dbReference>
<feature type="short sequence motif" description="LR motif 1" evidence="14">
    <location>
        <begin position="114"/>
        <end position="132"/>
    </location>
</feature>
<dbReference type="SMART" id="SM00184">
    <property type="entry name" value="RING"/>
    <property type="match status" value="1"/>
</dbReference>
<feature type="short sequence motif" description="UMI motif" evidence="14">
    <location>
        <begin position="147"/>
        <end position="155"/>
    </location>
</feature>
<keyword evidence="10 14" id="KW-0234">DNA repair</keyword>
<comment type="domain">
    <text evidence="14">The MIU motif (motif interacting with ubiquitin) mediates the interaction with both 'Lys-48'- and 'Lys-63'-linked ubiquitin chains. The UMI motif mediates interaction with ubiquitin with a preference for 'Lys-63'-linked ubiquitin. The specificity for different types of ubiquitin is mediated by juxtaposition of ubiquitin-binding motifs (MIU and UMI motifs) with LR motifs (LRMs).</text>
</comment>
<dbReference type="Ensembl" id="ENSPKIT00000016965.1">
    <property type="protein sequence ID" value="ENSPKIP00000036025.1"/>
    <property type="gene ID" value="ENSPKIG00000014751.1"/>
</dbReference>
<dbReference type="Pfam" id="PF13923">
    <property type="entry name" value="zf-C3HC4_2"/>
    <property type="match status" value="1"/>
</dbReference>
<dbReference type="OrthoDB" id="426657at2759"/>
<feature type="compositionally biased region" description="Polar residues" evidence="16">
    <location>
        <begin position="383"/>
        <end position="392"/>
    </location>
</feature>
<keyword evidence="11 14" id="KW-0539">Nucleus</keyword>
<evidence type="ECO:0000256" key="2">
    <source>
        <dbReference type="ARBA" id="ARBA00012483"/>
    </source>
</evidence>
<dbReference type="STRING" id="1676925.ENSPKIP00000036025"/>
<dbReference type="GO" id="GO:0016567">
    <property type="term" value="P:protein ubiquitination"/>
    <property type="evidence" value="ECO:0007669"/>
    <property type="project" value="UniProtKB-UniRule"/>
</dbReference>
<organism evidence="18 19">
    <name type="scientific">Paramormyrops kingsleyae</name>
    <dbReference type="NCBI Taxonomy" id="1676925"/>
    <lineage>
        <taxon>Eukaryota</taxon>
        <taxon>Metazoa</taxon>
        <taxon>Chordata</taxon>
        <taxon>Craniata</taxon>
        <taxon>Vertebrata</taxon>
        <taxon>Euteleostomi</taxon>
        <taxon>Actinopterygii</taxon>
        <taxon>Neopterygii</taxon>
        <taxon>Teleostei</taxon>
        <taxon>Osteoglossocephala</taxon>
        <taxon>Osteoglossomorpha</taxon>
        <taxon>Osteoglossiformes</taxon>
        <taxon>Mormyridae</taxon>
        <taxon>Paramormyrops</taxon>
    </lineage>
</organism>
<dbReference type="CDD" id="cd22265">
    <property type="entry name" value="UDM1_RNF168"/>
    <property type="match status" value="1"/>
</dbReference>
<evidence type="ECO:0000256" key="10">
    <source>
        <dbReference type="ARBA" id="ARBA00023204"/>
    </source>
</evidence>
<dbReference type="UniPathway" id="UPA00143"/>
<reference evidence="18" key="1">
    <citation type="submission" date="2025-08" db="UniProtKB">
        <authorList>
            <consortium name="Ensembl"/>
        </authorList>
    </citation>
    <scope>IDENTIFICATION</scope>
</reference>
<dbReference type="InterPro" id="IPR001841">
    <property type="entry name" value="Znf_RING"/>
</dbReference>
<feature type="region of interest" description="Disordered" evidence="16">
    <location>
        <begin position="368"/>
        <end position="442"/>
    </location>
</feature>
<evidence type="ECO:0000256" key="7">
    <source>
        <dbReference type="ARBA" id="ARBA00022786"/>
    </source>
</evidence>
<dbReference type="GO" id="GO:0035861">
    <property type="term" value="C:site of double-strand break"/>
    <property type="evidence" value="ECO:0007669"/>
    <property type="project" value="TreeGrafter"/>
</dbReference>
<dbReference type="GO" id="GO:0000151">
    <property type="term" value="C:ubiquitin ligase complex"/>
    <property type="evidence" value="ECO:0007669"/>
    <property type="project" value="UniProtKB-UniRule"/>
</dbReference>
<keyword evidence="9 14" id="KW-0156">Chromatin regulator</keyword>
<feature type="coiled-coil region" evidence="15">
    <location>
        <begin position="331"/>
        <end position="365"/>
    </location>
</feature>
<dbReference type="HAMAP" id="MF_03066">
    <property type="entry name" value="RNF168"/>
    <property type="match status" value="1"/>
</dbReference>
<evidence type="ECO:0000256" key="3">
    <source>
        <dbReference type="ARBA" id="ARBA00022679"/>
    </source>
</evidence>
<protein>
    <recommendedName>
        <fullName evidence="2">RING-type E3 ubiquitin transferase</fullName>
        <ecNumber evidence="2">2.3.2.27</ecNumber>
    </recommendedName>
    <alternativeName>
        <fullName evidence="12 13">RING-type E3 ubiquitin transferase RNF168</fullName>
    </alternativeName>
</protein>
<dbReference type="PANTHER" id="PTHR23328">
    <property type="entry name" value="RING-TYPE DOMAIN-CONTAINING PROTEIN"/>
    <property type="match status" value="1"/>
</dbReference>
<dbReference type="SUPFAM" id="SSF57850">
    <property type="entry name" value="RING/U-box"/>
    <property type="match status" value="1"/>
</dbReference>
<keyword evidence="7 14" id="KW-0833">Ubl conjugation pathway</keyword>
<dbReference type="GO" id="GO:0006325">
    <property type="term" value="P:chromatin organization"/>
    <property type="evidence" value="ECO:0007669"/>
    <property type="project" value="UniProtKB-KW"/>
</dbReference>
<dbReference type="GO" id="GO:0008270">
    <property type="term" value="F:zinc ion binding"/>
    <property type="evidence" value="ECO:0007669"/>
    <property type="project" value="UniProtKB-KW"/>
</dbReference>
<comment type="pathway">
    <text evidence="14">Protein modification; protein ubiquitination.</text>
</comment>
<dbReference type="InterPro" id="IPR034725">
    <property type="entry name" value="RNF168"/>
</dbReference>
<dbReference type="PROSITE" id="PS50089">
    <property type="entry name" value="ZF_RING_2"/>
    <property type="match status" value="1"/>
</dbReference>
<evidence type="ECO:0000256" key="9">
    <source>
        <dbReference type="ARBA" id="ARBA00022853"/>
    </source>
</evidence>
<accession>A0A3B3T033</accession>
<keyword evidence="6 14" id="KW-0863">Zinc-finger</keyword>
<sequence>MPPVAEAEGRPGGLSRADCLCPICLDIFLEPVTLPCSHTFCKPCFLETVDKANLSCPLCRKRVSSWARMHSRNKTLVNVELWSRVQETFPAQCEQRLSGRDTGDMAAVSSRPRVSQPGELRKEYEDQISRLAAEKRALEEAEQAASEQYIQRLLAEDEEHLAEEWRRQEEKQLEDDEKLARILSMELNSSPAPEAQKQVRSTGKISAKKITNTGDIERFLLPLAQRGPVSSSTEVERSRLDVYGGNEAERGEPDTRVSQPEQNDSTASVPAEMDSTASVPAEMDSTAAASWMGHDGDLGDHGTMWVREQPPGKRKSTEVGSEGADSHARKRSCHADLLVDLEEKLQNQQQQQEEDRQLALRLQQQLDREEALRVVNRRKGSPDQYQLRQRPSNVPADPSSRGRSQSGPEQKQEKLRVRQRGSSCGGPRAQRGEPASESPLPVVHKACKQTTLTEIFPSLNS</sequence>
<dbReference type="CDD" id="cd16550">
    <property type="entry name" value="RING-HC_RNF168"/>
    <property type="match status" value="1"/>
</dbReference>
<evidence type="ECO:0000256" key="1">
    <source>
        <dbReference type="ARBA" id="ARBA00000900"/>
    </source>
</evidence>
<dbReference type="InterPro" id="IPR013083">
    <property type="entry name" value="Znf_RING/FYVE/PHD"/>
</dbReference>
<dbReference type="GO" id="GO:0006302">
    <property type="term" value="P:double-strand break repair"/>
    <property type="evidence" value="ECO:0007669"/>
    <property type="project" value="UniProtKB-UniRule"/>
</dbReference>
<evidence type="ECO:0000256" key="14">
    <source>
        <dbReference type="HAMAP-Rule" id="MF_03066"/>
    </source>
</evidence>
<dbReference type="InterPro" id="IPR051657">
    <property type="entry name" value="RNF168/RNF169_E3_ubiq-ligase"/>
</dbReference>
<evidence type="ECO:0000256" key="4">
    <source>
        <dbReference type="ARBA" id="ARBA00022723"/>
    </source>
</evidence>
<dbReference type="GeneID" id="111848883"/>
<comment type="subcellular location">
    <subcellularLocation>
        <location evidence="14">Nucleus</location>
    </subcellularLocation>
    <text evidence="14">Localizes to double-strand breaks (DSBs) sites of DNA damage.</text>
</comment>
<dbReference type="EC" id="2.3.2.27" evidence="2"/>
<dbReference type="GO" id="GO:0005634">
    <property type="term" value="C:nucleus"/>
    <property type="evidence" value="ECO:0007669"/>
    <property type="project" value="UniProtKB-SubCell"/>
</dbReference>
<feature type="region of interest" description="Disordered" evidence="16">
    <location>
        <begin position="227"/>
        <end position="331"/>
    </location>
</feature>
<dbReference type="GO" id="GO:0010212">
    <property type="term" value="P:response to ionizing radiation"/>
    <property type="evidence" value="ECO:0007669"/>
    <property type="project" value="UniProtKB-UniRule"/>
</dbReference>
<evidence type="ECO:0000256" key="13">
    <source>
        <dbReference type="ARBA" id="ARBA00079844"/>
    </source>
</evidence>
<evidence type="ECO:0000256" key="8">
    <source>
        <dbReference type="ARBA" id="ARBA00022833"/>
    </source>
</evidence>
<feature type="domain" description="RING-type" evidence="17">
    <location>
        <begin position="21"/>
        <end position="60"/>
    </location>
</feature>
<comment type="caution">
    <text evidence="14">Lacks conserved residue(s) required for the propagation of feature annotation.</text>
</comment>
<dbReference type="AlphaFoldDB" id="A0A3B3T033"/>
<keyword evidence="19" id="KW-1185">Reference proteome</keyword>
<evidence type="ECO:0000256" key="11">
    <source>
        <dbReference type="ARBA" id="ARBA00023242"/>
    </source>
</evidence>